<evidence type="ECO:0000313" key="2">
    <source>
        <dbReference type="EMBL" id="CAD7248859.1"/>
    </source>
</evidence>
<keyword evidence="3" id="KW-1185">Reference proteome</keyword>
<dbReference type="OrthoDB" id="8177873at2759"/>
<dbReference type="Proteomes" id="UP000677054">
    <property type="component" value="Unassembled WGS sequence"/>
</dbReference>
<reference evidence="2" key="1">
    <citation type="submission" date="2020-11" db="EMBL/GenBank/DDBJ databases">
        <authorList>
            <person name="Tran Van P."/>
        </authorList>
    </citation>
    <scope>NUCLEOTIDE SEQUENCE</scope>
</reference>
<dbReference type="InterPro" id="IPR027417">
    <property type="entry name" value="P-loop_NTPase"/>
</dbReference>
<evidence type="ECO:0000256" key="1">
    <source>
        <dbReference type="SAM" id="MobiDB-lite"/>
    </source>
</evidence>
<proteinExistence type="predicted"/>
<organism evidence="2">
    <name type="scientific">Darwinula stevensoni</name>
    <dbReference type="NCBI Taxonomy" id="69355"/>
    <lineage>
        <taxon>Eukaryota</taxon>
        <taxon>Metazoa</taxon>
        <taxon>Ecdysozoa</taxon>
        <taxon>Arthropoda</taxon>
        <taxon>Crustacea</taxon>
        <taxon>Oligostraca</taxon>
        <taxon>Ostracoda</taxon>
        <taxon>Podocopa</taxon>
        <taxon>Podocopida</taxon>
        <taxon>Darwinulocopina</taxon>
        <taxon>Darwinuloidea</taxon>
        <taxon>Darwinulidae</taxon>
        <taxon>Darwinula</taxon>
    </lineage>
</organism>
<accession>A0A7R8XE33</accession>
<dbReference type="SUPFAM" id="SSF52540">
    <property type="entry name" value="P-loop containing nucleoside triphosphate hydrolases"/>
    <property type="match status" value="1"/>
</dbReference>
<dbReference type="EMBL" id="LR901545">
    <property type="protein sequence ID" value="CAD7248859.1"/>
    <property type="molecule type" value="Genomic_DNA"/>
</dbReference>
<dbReference type="InterPro" id="IPR011043">
    <property type="entry name" value="Gal_Oxase/kelch_b-propeller"/>
</dbReference>
<feature type="compositionally biased region" description="Basic and acidic residues" evidence="1">
    <location>
        <begin position="15"/>
        <end position="28"/>
    </location>
</feature>
<evidence type="ECO:0000313" key="3">
    <source>
        <dbReference type="Proteomes" id="UP000677054"/>
    </source>
</evidence>
<feature type="region of interest" description="Disordered" evidence="1">
    <location>
        <begin position="8"/>
        <end position="28"/>
    </location>
</feature>
<feature type="region of interest" description="Disordered" evidence="1">
    <location>
        <begin position="835"/>
        <end position="859"/>
    </location>
</feature>
<name>A0A7R8XE33_9CRUS</name>
<dbReference type="Gene3D" id="3.40.50.300">
    <property type="entry name" value="P-loop containing nucleotide triphosphate hydrolases"/>
    <property type="match status" value="1"/>
</dbReference>
<sequence length="1403" mass="160074">MVPFRFYRMERKRGKGQDEPLQDAERQKVHNCEDMEKLAELKPLKKLEGEDPREKMRVRLAGYEELSFCEAAKRYQKEYYPEAEGRAHSYPIEYALKGKIQERLFKEEEGNAFEKGSVCANAPIVAKAESGKRGREHSIKNVEEARPSMRKGESKGIPPRYTAVATIFRFLKEELADTPSFITYDYDFNITFYRAMGIAGKYTKKGETRWKRKGFTILHGDHDVCGIVFDGERVVVLFFEVKSIKRTDDQDVLNRKLGKAEDQLKKCEQVIKQIVGATAFTHTFLCGFVALPRMSKTDVAATMKCCCDGKIITKDDLESREAFRRFLEKHGITLTRRETTTEEAKKCYLDVMSTYVAASASVEGMPRTMEDLHENIQERMKRALVLLTPQQRQILDDDRSVLFLAGGQGTGKTYLLLRRAQQLAEMEETVVIVNMSAGELTRKMTDWLDLPEFHEFKDNITIMDSSGFLGADGRGIDLLLEKINDKKDRHVLIDEMLVNFDTDVRDPVEIGRKWKALAENKECKSLWISWRPSDATYPDIEESGDIEGFRTLDIQSGVDSLGREKVELTEIKRSTKEIGELVIEVTRFVHKRFLCYHYLPMQGLEYKPNHSGDPGEEKQIPRVVFVPLDPTKKDLSLREVVKAIQSWIRDPRILTIVTGTEKERNAWVRELESEMGPEIAFLDDEKGKLRGHPQARFHVFYESQIIGMSFQNLILLELGKNVCHSWSRMVGMAGESLHVITIYPFPYGHWEEPAQMGLISCCSLRKPKWSSSSGFSSDRLDESSHAEISWTTFPEEKTFRLPDDECKFELLFGPNRSGKTAFIFERLMRRVEKEKEELQKSEETSSRRKTSEDRKEDESGERKHRIIFVDCSRWQIISHFPGLSLVDVKERMKKREMLELVEVYDVHDLIQQHHLQGNVSPNPQVMKELLVKMLEKGMNKGQRLHVAFDDLPVGEFALPGNTESLRVEWEEIISLFSSYTSLSSLTIAFNPYIPYETTNFDVRKFKKEFQLPPQTNVRILEGCWDVGFHRLFRHVCDNESLYRLPVKQRTLNTRPQPSSLVFGVPPTLVTPPHPSTPHFHGGFKCIGGRGRGCIAITAAAAFHSQSHENVVVLVSDEEIRGIFTEAFGMMGSKDESTAREAPQIYRVEDYRGCETSGVMCVGVEDAWMVEGISRAIQTLYIVDGGTSPAAKSRMGLWMEMERRGKLLHRPLTSSDALESLSDNDWRALNEKSLFLKIPKETGTDEDARRETSSPEGATRIFAMGGRDGRGGVWEVNKNTCWVGELISLTDFFLAHFGMLIHGAGGEVRILHLDGKDPHESPHEWDYKLRIPNNFIVKGTTGVGIRESIFLLGGKRNPREGRSIDLDSNKWTNLPLMTQGREEAASLMLDPNTILVLGGGKPRN</sequence>
<dbReference type="EMBL" id="CAJPEV010002028">
    <property type="protein sequence ID" value="CAG0895366.1"/>
    <property type="molecule type" value="Genomic_DNA"/>
</dbReference>
<gene>
    <name evidence="2" type="ORF">DSTB1V02_LOCUS8666</name>
</gene>
<protein>
    <submittedName>
        <fullName evidence="2">Uncharacterized protein</fullName>
    </submittedName>
</protein>
<dbReference type="SUPFAM" id="SSF50965">
    <property type="entry name" value="Galactose oxidase, central domain"/>
    <property type="match status" value="1"/>
</dbReference>